<dbReference type="RefSeq" id="WP_119322882.1">
    <property type="nucleotide sequence ID" value="NZ_AP025739.1"/>
</dbReference>
<organism evidence="1 2">
    <name type="scientific">Capsulimonas corticalis</name>
    <dbReference type="NCBI Taxonomy" id="2219043"/>
    <lineage>
        <taxon>Bacteria</taxon>
        <taxon>Bacillati</taxon>
        <taxon>Armatimonadota</taxon>
        <taxon>Armatimonadia</taxon>
        <taxon>Capsulimonadales</taxon>
        <taxon>Capsulimonadaceae</taxon>
        <taxon>Capsulimonas</taxon>
    </lineage>
</organism>
<protein>
    <submittedName>
        <fullName evidence="1">Uncharacterized protein</fullName>
    </submittedName>
</protein>
<name>A0A402CZY8_9BACT</name>
<accession>A0A402CZY8</accession>
<dbReference type="KEGG" id="ccot:CCAX7_58340"/>
<evidence type="ECO:0000313" key="2">
    <source>
        <dbReference type="Proteomes" id="UP000287394"/>
    </source>
</evidence>
<dbReference type="EMBL" id="AP025739">
    <property type="protein sequence ID" value="BDI33783.1"/>
    <property type="molecule type" value="Genomic_DNA"/>
</dbReference>
<dbReference type="SUPFAM" id="SSF101898">
    <property type="entry name" value="NHL repeat"/>
    <property type="match status" value="1"/>
</dbReference>
<reference evidence="1 2" key="1">
    <citation type="journal article" date="2019" name="Int. J. Syst. Evol. Microbiol.">
        <title>Capsulimonas corticalis gen. nov., sp. nov., an aerobic capsulated bacterium, of a novel bacterial order, Capsulimonadales ord. nov., of the class Armatimonadia of the phylum Armatimonadetes.</title>
        <authorList>
            <person name="Li J."/>
            <person name="Kudo C."/>
            <person name="Tonouchi A."/>
        </authorList>
    </citation>
    <scope>NUCLEOTIDE SEQUENCE [LARGE SCALE GENOMIC DNA]</scope>
    <source>
        <strain evidence="1 2">AX-7</strain>
    </source>
</reference>
<keyword evidence="2" id="KW-1185">Reference proteome</keyword>
<dbReference type="Proteomes" id="UP000287394">
    <property type="component" value="Chromosome"/>
</dbReference>
<proteinExistence type="predicted"/>
<dbReference type="OrthoDB" id="9973283at2"/>
<gene>
    <name evidence="1" type="ORF">CCAX7_58340</name>
</gene>
<sequence length="645" mass="68398">MEKLFRNAAVIAAGAIVTAILAPVLAKGLTPTPAPGFAPDDACVGNSRLLFVAVEQYLQDNDETLPPTDTISHFQTAVSPYLANKSAFICPATHLAYQPNPAIGGHSLAEFNTPRTVAVFQDTASHANHKSTVTFLDGHVEQGGVTADSNPDIACGSQIRQLSLAMLEYVQDNDLQYPLLDTASHAQAALMPYAKDSSLFTCPSTGAPYKFNSNLSYVNYTSIAHPGAVVVVQDSVTHSDGVTTIGYADGHVTPAPTPTSPGDADAKNMRRLGLGLLQYTQDYDEKLPPLTSEPTIETLVLPYVVDPTVFTNPNTGEYYVYNSALSGVFYGNIASPAQTWLAKDRSVNPDGSFNTLMADAHVLTRYSSIPTHISVGADNDTRLLWGRGDGQAVLSFLSPTGDEQWRGYLGAGLGTARGIVTAPSGMSTLLFSSPSSATVLGINARGNVVQKSQFGPYAGWQAKGVAVGGNGLPRLLWSRYDKSWAIWQMSAAGDYTSDVRFGPFTGISDAVIAAGADNALTVGWKQPGDDVALWRLSSSAVYQSALSLRVNHTRQLVATTVDPNNVTWLLWAGTTGTTTLDAYNSQNTLVNHLDLGVDAGWTARDLGVGADGNLRILWTSATGSGRLRVLTPAGSVFSTHDFAAF</sequence>
<dbReference type="AlphaFoldDB" id="A0A402CZY8"/>
<evidence type="ECO:0000313" key="1">
    <source>
        <dbReference type="EMBL" id="BDI33783.1"/>
    </source>
</evidence>